<dbReference type="InterPro" id="IPR006531">
    <property type="entry name" value="Gp5/Vgr_OB"/>
</dbReference>
<evidence type="ECO:0000259" key="3">
    <source>
        <dbReference type="Pfam" id="PF10106"/>
    </source>
</evidence>
<dbReference type="Pfam" id="PF04717">
    <property type="entry name" value="Phage_base_V"/>
    <property type="match status" value="1"/>
</dbReference>
<reference evidence="5" key="1">
    <citation type="submission" date="2020-09" db="EMBL/GenBank/DDBJ databases">
        <authorList>
            <person name="Palma L."/>
            <person name="Caballero P."/>
            <person name="Berry C."/>
            <person name="Del Valle E."/>
        </authorList>
    </citation>
    <scope>NUCLEOTIDE SEQUENCE</scope>
    <source>
        <strain evidence="5">M</strain>
    </source>
</reference>
<feature type="domain" description="DUF2345" evidence="3">
    <location>
        <begin position="626"/>
        <end position="771"/>
    </location>
</feature>
<dbReference type="InterPro" id="IPR006533">
    <property type="entry name" value="T6SS_Vgr_RhsGE"/>
</dbReference>
<dbReference type="Pfam" id="PF10106">
    <property type="entry name" value="DUF2345"/>
    <property type="match status" value="1"/>
</dbReference>
<evidence type="ECO:0000259" key="2">
    <source>
        <dbReference type="Pfam" id="PF04717"/>
    </source>
</evidence>
<sequence length="804" mass="90096">MSELSGDIIAISKALLDSLNRYQLQVQGCDTELDVESFTGREAMSDTYRYRILFTSADQDIPPQQMLRRSTALTYRTPGKTEFGTRLPPEIRRVVHGVVTDFKRLGGSRDEALYQIILEPKFSLLRHQKRSYRFFLNQSVPEIVEHILREHGFKGWEFEFNLKHTYPKREQINQANESDRAFIERLLADVGIFYTFRLQPDTETEVIHFGDKQRCYEFGKNLPLNSPSGMSDNGQDSVWGLTLRHQVVERSVQTKDYNYRTAQHILNSGQADMTRGEGEGMTYGDVTYYKLRHLSSGDKLRPETETANFWARLDHERFLSRQTLLHAQSTDPTLMAGQVLTIEDATTPSTLPAVFQSPVLVTHLRFSASRATALQVSLTAVPFSESLCWRPPLKPRPVLSGTLTARVTSPINSDIYAHQSQSGQYWVKFDADRDEKRPGYESMPMRLAKPYAGDTYGIHFPLIQGTEVAIAFHEGDPDRPYIAHALHDSYHPDHVAARNHTRNVIRTPANNKLRMEDKRGQEHVKLSTEYGGKSQLNLGHLVNAKQEKRGEGFELRTDSWGVIRAGKGLFISADKKDRAQSDVLDMREAITLVKGAVNQVSNWGSITESHHNLQPDAKSLKSYLENVDRLKVPAMLLSAPDGVGVVSPDIVLLQSGKSLYAQSVGEVHISSEEKVGINAKNKISLLSQTEGVRLVSGKGHFEIESHADRLTTTALKDITIQSTQGHIQITAKNGITLGSGGAYVRISPDGQIEIHGPSNLSLKGNHIWDGPEGQEFPLPELPQSVCKECLQKAQEQAAGLLIRE</sequence>
<dbReference type="Gene3D" id="2.30.110.50">
    <property type="match status" value="1"/>
</dbReference>
<evidence type="ECO:0000259" key="4">
    <source>
        <dbReference type="Pfam" id="PF13296"/>
    </source>
</evidence>
<dbReference type="Gene3D" id="3.55.50.10">
    <property type="entry name" value="Baseplate protein-like domains"/>
    <property type="match status" value="1"/>
</dbReference>
<protein>
    <submittedName>
        <fullName evidence="5">Type VI secretion system tip protein VgrG</fullName>
    </submittedName>
</protein>
<comment type="caution">
    <text evidence="5">The sequence shown here is derived from an EMBL/GenBank/DDBJ whole genome shotgun (WGS) entry which is preliminary data.</text>
</comment>
<dbReference type="Pfam" id="PF05954">
    <property type="entry name" value="Phage_GPD"/>
    <property type="match status" value="1"/>
</dbReference>
<feature type="domain" description="Gp5/Type VI secretion system Vgr protein OB-fold" evidence="2">
    <location>
        <begin position="445"/>
        <end position="486"/>
    </location>
</feature>
<dbReference type="InterPro" id="IPR018769">
    <property type="entry name" value="VgrG2_DUF2345"/>
</dbReference>
<dbReference type="EMBL" id="JACXBF010000462">
    <property type="protein sequence ID" value="MBD2802137.1"/>
    <property type="molecule type" value="Genomic_DNA"/>
</dbReference>
<organism evidence="5">
    <name type="scientific">Xenorhabdus szentirmaii</name>
    <dbReference type="NCBI Taxonomy" id="290112"/>
    <lineage>
        <taxon>Bacteria</taxon>
        <taxon>Pseudomonadati</taxon>
        <taxon>Pseudomonadota</taxon>
        <taxon>Gammaproteobacteria</taxon>
        <taxon>Enterobacterales</taxon>
        <taxon>Morganellaceae</taxon>
        <taxon>Xenorhabdus</taxon>
    </lineage>
</organism>
<dbReference type="Pfam" id="PF13296">
    <property type="entry name" value="T6SS_Vgr"/>
    <property type="match status" value="1"/>
</dbReference>
<comment type="similarity">
    <text evidence="1">Belongs to the VgrG protein family.</text>
</comment>
<dbReference type="Gene3D" id="4.10.220.110">
    <property type="match status" value="1"/>
</dbReference>
<dbReference type="SUPFAM" id="SSF69255">
    <property type="entry name" value="gp5 N-terminal domain-like"/>
    <property type="match status" value="1"/>
</dbReference>
<dbReference type="RefSeq" id="WP_323869531.1">
    <property type="nucleotide sequence ID" value="NZ_JACXBF010000462.1"/>
</dbReference>
<gene>
    <name evidence="5" type="primary">vgrG</name>
    <name evidence="5" type="ORF">ID854_17250</name>
</gene>
<name>A0AAW3YXB1_9GAMM</name>
<accession>A0AAW3YXB1</accession>
<reference evidence="5" key="2">
    <citation type="journal article" date="2024" name="Toxins">
        <title>Genome Sequence Analysis of Native Xenorhabdus Strains Isolated from Entomopathogenic Nematodes in Argentina.</title>
        <authorList>
            <person name="Palma L."/>
            <person name="Frizzo L."/>
            <person name="Kaiser S."/>
            <person name="Berry C."/>
            <person name="Caballero P."/>
            <person name="Bode H.B."/>
            <person name="Del Valle E.E."/>
        </authorList>
    </citation>
    <scope>NUCLEOTIDE SEQUENCE</scope>
    <source>
        <strain evidence="5">M</strain>
    </source>
</reference>
<dbReference type="SUPFAM" id="SSF69279">
    <property type="entry name" value="Phage tail proteins"/>
    <property type="match status" value="2"/>
</dbReference>
<dbReference type="NCBIfam" id="TIGR03361">
    <property type="entry name" value="VI_Rhs_Vgr"/>
    <property type="match status" value="1"/>
</dbReference>
<feature type="domain" description="Putative type VI secretion system Rhs element associated Vgr" evidence="4">
    <location>
        <begin position="506"/>
        <end position="601"/>
    </location>
</feature>
<dbReference type="InterPro" id="IPR028244">
    <property type="entry name" value="T6SS_Rhs_Vgr_dom"/>
</dbReference>
<dbReference type="InterPro" id="IPR037026">
    <property type="entry name" value="Vgr_OB-fold_dom_sf"/>
</dbReference>
<dbReference type="InterPro" id="IPR017847">
    <property type="entry name" value="T6SS_RhsGE_Vgr_subset"/>
</dbReference>
<dbReference type="AlphaFoldDB" id="A0AAW3YXB1"/>
<dbReference type="Gene3D" id="2.40.50.230">
    <property type="entry name" value="Gp5 N-terminal domain"/>
    <property type="match status" value="1"/>
</dbReference>
<evidence type="ECO:0000256" key="1">
    <source>
        <dbReference type="ARBA" id="ARBA00005558"/>
    </source>
</evidence>
<proteinExistence type="inferred from homology"/>
<evidence type="ECO:0000313" key="5">
    <source>
        <dbReference type="EMBL" id="MBD2802137.1"/>
    </source>
</evidence>
<dbReference type="NCBIfam" id="TIGR01646">
    <property type="entry name" value="vgr_GE"/>
    <property type="match status" value="1"/>
</dbReference>
<dbReference type="Proteomes" id="UP001193920">
    <property type="component" value="Unassembled WGS sequence"/>
</dbReference>